<name>A0A9D4CNV0_DREPO</name>
<gene>
    <name evidence="1" type="ORF">DPMN_053549</name>
</gene>
<evidence type="ECO:0000313" key="1">
    <source>
        <dbReference type="EMBL" id="KAH3727610.1"/>
    </source>
</evidence>
<reference evidence="1" key="1">
    <citation type="journal article" date="2019" name="bioRxiv">
        <title>The Genome of the Zebra Mussel, Dreissena polymorpha: A Resource for Invasive Species Research.</title>
        <authorList>
            <person name="McCartney M.A."/>
            <person name="Auch B."/>
            <person name="Kono T."/>
            <person name="Mallez S."/>
            <person name="Zhang Y."/>
            <person name="Obille A."/>
            <person name="Becker A."/>
            <person name="Abrahante J.E."/>
            <person name="Garbe J."/>
            <person name="Badalamenti J.P."/>
            <person name="Herman A."/>
            <person name="Mangelson H."/>
            <person name="Liachko I."/>
            <person name="Sullivan S."/>
            <person name="Sone E.D."/>
            <person name="Koren S."/>
            <person name="Silverstein K.A.T."/>
            <person name="Beckman K.B."/>
            <person name="Gohl D.M."/>
        </authorList>
    </citation>
    <scope>NUCLEOTIDE SEQUENCE</scope>
    <source>
        <strain evidence="1">Duluth1</strain>
        <tissue evidence="1">Whole animal</tissue>
    </source>
</reference>
<sequence>MLQDYLWDYNDNFADIPDEIQLAHVVEVITSPEDADAQIALRGELETLVPTPIIEREMPSEESISPISKIPLRWVPTADPINSIIPITEISRPNSSKLD</sequence>
<accession>A0A9D4CNV0</accession>
<keyword evidence="2" id="KW-1185">Reference proteome</keyword>
<organism evidence="1 2">
    <name type="scientific">Dreissena polymorpha</name>
    <name type="common">Zebra mussel</name>
    <name type="synonym">Mytilus polymorpha</name>
    <dbReference type="NCBI Taxonomy" id="45954"/>
    <lineage>
        <taxon>Eukaryota</taxon>
        <taxon>Metazoa</taxon>
        <taxon>Spiralia</taxon>
        <taxon>Lophotrochozoa</taxon>
        <taxon>Mollusca</taxon>
        <taxon>Bivalvia</taxon>
        <taxon>Autobranchia</taxon>
        <taxon>Heteroconchia</taxon>
        <taxon>Euheterodonta</taxon>
        <taxon>Imparidentia</taxon>
        <taxon>Neoheterodontei</taxon>
        <taxon>Myida</taxon>
        <taxon>Dreissenoidea</taxon>
        <taxon>Dreissenidae</taxon>
        <taxon>Dreissena</taxon>
    </lineage>
</organism>
<protein>
    <submittedName>
        <fullName evidence="1">Uncharacterized protein</fullName>
    </submittedName>
</protein>
<comment type="caution">
    <text evidence="1">The sequence shown here is derived from an EMBL/GenBank/DDBJ whole genome shotgun (WGS) entry which is preliminary data.</text>
</comment>
<dbReference type="Proteomes" id="UP000828390">
    <property type="component" value="Unassembled WGS sequence"/>
</dbReference>
<dbReference type="AlphaFoldDB" id="A0A9D4CNV0"/>
<dbReference type="EMBL" id="JAIWYP010000012">
    <property type="protein sequence ID" value="KAH3727610.1"/>
    <property type="molecule type" value="Genomic_DNA"/>
</dbReference>
<evidence type="ECO:0000313" key="2">
    <source>
        <dbReference type="Proteomes" id="UP000828390"/>
    </source>
</evidence>
<reference evidence="1" key="2">
    <citation type="submission" date="2020-11" db="EMBL/GenBank/DDBJ databases">
        <authorList>
            <person name="McCartney M.A."/>
            <person name="Auch B."/>
            <person name="Kono T."/>
            <person name="Mallez S."/>
            <person name="Becker A."/>
            <person name="Gohl D.M."/>
            <person name="Silverstein K.A.T."/>
            <person name="Koren S."/>
            <person name="Bechman K.B."/>
            <person name="Herman A."/>
            <person name="Abrahante J.E."/>
            <person name="Garbe J."/>
        </authorList>
    </citation>
    <scope>NUCLEOTIDE SEQUENCE</scope>
    <source>
        <strain evidence="1">Duluth1</strain>
        <tissue evidence="1">Whole animal</tissue>
    </source>
</reference>
<proteinExistence type="predicted"/>